<feature type="region of interest" description="Disordered" evidence="1">
    <location>
        <begin position="28"/>
        <end position="58"/>
    </location>
</feature>
<evidence type="ECO:0000256" key="1">
    <source>
        <dbReference type="SAM" id="MobiDB-lite"/>
    </source>
</evidence>
<accession>A0A8S3BXG1</accession>
<evidence type="ECO:0000313" key="2">
    <source>
        <dbReference type="EMBL" id="CAF4824976.1"/>
    </source>
</evidence>
<feature type="non-terminal residue" evidence="2">
    <location>
        <position position="58"/>
    </location>
</feature>
<evidence type="ECO:0000313" key="3">
    <source>
        <dbReference type="Proteomes" id="UP000676336"/>
    </source>
</evidence>
<organism evidence="2 3">
    <name type="scientific">Rotaria magnacalcarata</name>
    <dbReference type="NCBI Taxonomy" id="392030"/>
    <lineage>
        <taxon>Eukaryota</taxon>
        <taxon>Metazoa</taxon>
        <taxon>Spiralia</taxon>
        <taxon>Gnathifera</taxon>
        <taxon>Rotifera</taxon>
        <taxon>Eurotatoria</taxon>
        <taxon>Bdelloidea</taxon>
        <taxon>Philodinida</taxon>
        <taxon>Philodinidae</taxon>
        <taxon>Rotaria</taxon>
    </lineage>
</organism>
<dbReference type="AlphaFoldDB" id="A0A8S3BXG1"/>
<name>A0A8S3BXG1_9BILA</name>
<protein>
    <submittedName>
        <fullName evidence="2">Uncharacterized protein</fullName>
    </submittedName>
</protein>
<dbReference type="EMBL" id="CAJOBI010154407">
    <property type="protein sequence ID" value="CAF4824976.1"/>
    <property type="molecule type" value="Genomic_DNA"/>
</dbReference>
<dbReference type="Proteomes" id="UP000676336">
    <property type="component" value="Unassembled WGS sequence"/>
</dbReference>
<proteinExistence type="predicted"/>
<comment type="caution">
    <text evidence="2">The sequence shown here is derived from an EMBL/GenBank/DDBJ whole genome shotgun (WGS) entry which is preliminary data.</text>
</comment>
<sequence>MSLRRGMEHFSSSLRKAQTTYAAWLGSRAQQREEARMSNDEQEQKTERRPWRWTFQRG</sequence>
<gene>
    <name evidence="2" type="ORF">SMN809_LOCUS48213</name>
</gene>
<reference evidence="2" key="1">
    <citation type="submission" date="2021-02" db="EMBL/GenBank/DDBJ databases">
        <authorList>
            <person name="Nowell W R."/>
        </authorList>
    </citation>
    <scope>NUCLEOTIDE SEQUENCE</scope>
</reference>
<feature type="compositionally biased region" description="Basic and acidic residues" evidence="1">
    <location>
        <begin position="30"/>
        <end position="50"/>
    </location>
</feature>